<keyword evidence="4" id="KW-1185">Reference proteome</keyword>
<dbReference type="InterPro" id="IPR009724">
    <property type="entry name" value="TMEM70"/>
</dbReference>
<dbReference type="GO" id="GO:0031966">
    <property type="term" value="C:mitochondrial membrane"/>
    <property type="evidence" value="ECO:0007669"/>
    <property type="project" value="TreeGrafter"/>
</dbReference>
<feature type="transmembrane region" description="Helical" evidence="1">
    <location>
        <begin position="195"/>
        <end position="214"/>
    </location>
</feature>
<evidence type="ECO:0000313" key="3">
    <source>
        <dbReference type="EnsemblProtists" id="EKX38701"/>
    </source>
</evidence>
<keyword evidence="1" id="KW-0812">Transmembrane</keyword>
<evidence type="ECO:0000313" key="4">
    <source>
        <dbReference type="Proteomes" id="UP000011087"/>
    </source>
</evidence>
<dbReference type="PANTHER" id="PTHR13281:SF0">
    <property type="entry name" value="TRANSMEMBRANE PROTEIN 70, MITOCHONDRIAL"/>
    <property type="match status" value="1"/>
</dbReference>
<keyword evidence="1" id="KW-0472">Membrane</keyword>
<dbReference type="Proteomes" id="UP000011087">
    <property type="component" value="Unassembled WGS sequence"/>
</dbReference>
<dbReference type="PaxDb" id="55529-EKX38701"/>
<reference evidence="3" key="3">
    <citation type="submission" date="2016-03" db="UniProtKB">
        <authorList>
            <consortium name="EnsemblProtists"/>
        </authorList>
    </citation>
    <scope>IDENTIFICATION</scope>
</reference>
<protein>
    <submittedName>
        <fullName evidence="2 3">Uncharacterized protein</fullName>
    </submittedName>
</protein>
<reference evidence="2 4" key="1">
    <citation type="journal article" date="2012" name="Nature">
        <title>Algal genomes reveal evolutionary mosaicism and the fate of nucleomorphs.</title>
        <authorList>
            <consortium name="DOE Joint Genome Institute"/>
            <person name="Curtis B.A."/>
            <person name="Tanifuji G."/>
            <person name="Burki F."/>
            <person name="Gruber A."/>
            <person name="Irimia M."/>
            <person name="Maruyama S."/>
            <person name="Arias M.C."/>
            <person name="Ball S.G."/>
            <person name="Gile G.H."/>
            <person name="Hirakawa Y."/>
            <person name="Hopkins J.F."/>
            <person name="Kuo A."/>
            <person name="Rensing S.A."/>
            <person name="Schmutz J."/>
            <person name="Symeonidi A."/>
            <person name="Elias M."/>
            <person name="Eveleigh R.J."/>
            <person name="Herman E.K."/>
            <person name="Klute M.J."/>
            <person name="Nakayama T."/>
            <person name="Obornik M."/>
            <person name="Reyes-Prieto A."/>
            <person name="Armbrust E.V."/>
            <person name="Aves S.J."/>
            <person name="Beiko R.G."/>
            <person name="Coutinho P."/>
            <person name="Dacks J.B."/>
            <person name="Durnford D.G."/>
            <person name="Fast N.M."/>
            <person name="Green B.R."/>
            <person name="Grisdale C.J."/>
            <person name="Hempel F."/>
            <person name="Henrissat B."/>
            <person name="Hoppner M.P."/>
            <person name="Ishida K."/>
            <person name="Kim E."/>
            <person name="Koreny L."/>
            <person name="Kroth P.G."/>
            <person name="Liu Y."/>
            <person name="Malik S.B."/>
            <person name="Maier U.G."/>
            <person name="McRose D."/>
            <person name="Mock T."/>
            <person name="Neilson J.A."/>
            <person name="Onodera N.T."/>
            <person name="Poole A.M."/>
            <person name="Pritham E.J."/>
            <person name="Richards T.A."/>
            <person name="Rocap G."/>
            <person name="Roy S.W."/>
            <person name="Sarai C."/>
            <person name="Schaack S."/>
            <person name="Shirato S."/>
            <person name="Slamovits C.H."/>
            <person name="Spencer D.F."/>
            <person name="Suzuki S."/>
            <person name="Worden A.Z."/>
            <person name="Zauner S."/>
            <person name="Barry K."/>
            <person name="Bell C."/>
            <person name="Bharti A.K."/>
            <person name="Crow J.A."/>
            <person name="Grimwood J."/>
            <person name="Kramer R."/>
            <person name="Lindquist E."/>
            <person name="Lucas S."/>
            <person name="Salamov A."/>
            <person name="McFadden G.I."/>
            <person name="Lane C.E."/>
            <person name="Keeling P.J."/>
            <person name="Gray M.W."/>
            <person name="Grigoriev I.V."/>
            <person name="Archibald J.M."/>
        </authorList>
    </citation>
    <scope>NUCLEOTIDE SEQUENCE</scope>
    <source>
        <strain evidence="2 4">CCMP2712</strain>
    </source>
</reference>
<dbReference type="EMBL" id="JH993046">
    <property type="protein sequence ID" value="EKX38701.1"/>
    <property type="molecule type" value="Genomic_DNA"/>
</dbReference>
<dbReference type="AlphaFoldDB" id="L1IQZ1"/>
<accession>L1IQZ1</accession>
<gene>
    <name evidence="2" type="ORF">GUITHDRAFT_144089</name>
</gene>
<dbReference type="eggNOG" id="KOG4478">
    <property type="taxonomic scope" value="Eukaryota"/>
</dbReference>
<dbReference type="RefSeq" id="XP_005825681.1">
    <property type="nucleotide sequence ID" value="XM_005825624.1"/>
</dbReference>
<dbReference type="EnsemblProtists" id="EKX38701">
    <property type="protein sequence ID" value="EKX38701"/>
    <property type="gene ID" value="GUITHDRAFT_144089"/>
</dbReference>
<dbReference type="GeneID" id="17295418"/>
<dbReference type="Pfam" id="PF06979">
    <property type="entry name" value="TMEM70"/>
    <property type="match status" value="1"/>
</dbReference>
<dbReference type="HOGENOM" id="CLU_678739_0_0_1"/>
<proteinExistence type="predicted"/>
<dbReference type="KEGG" id="gtt:GUITHDRAFT_144089"/>
<organism evidence="2">
    <name type="scientific">Guillardia theta (strain CCMP2712)</name>
    <name type="common">Cryptophyte</name>
    <dbReference type="NCBI Taxonomy" id="905079"/>
    <lineage>
        <taxon>Eukaryota</taxon>
        <taxon>Cryptophyceae</taxon>
        <taxon>Pyrenomonadales</taxon>
        <taxon>Geminigeraceae</taxon>
        <taxon>Guillardia</taxon>
    </lineage>
</organism>
<reference evidence="4" key="2">
    <citation type="submission" date="2012-11" db="EMBL/GenBank/DDBJ databases">
        <authorList>
            <person name="Kuo A."/>
            <person name="Curtis B.A."/>
            <person name="Tanifuji G."/>
            <person name="Burki F."/>
            <person name="Gruber A."/>
            <person name="Irimia M."/>
            <person name="Maruyama S."/>
            <person name="Arias M.C."/>
            <person name="Ball S.G."/>
            <person name="Gile G.H."/>
            <person name="Hirakawa Y."/>
            <person name="Hopkins J.F."/>
            <person name="Rensing S.A."/>
            <person name="Schmutz J."/>
            <person name="Symeonidi A."/>
            <person name="Elias M."/>
            <person name="Eveleigh R.J."/>
            <person name="Herman E.K."/>
            <person name="Klute M.J."/>
            <person name="Nakayama T."/>
            <person name="Obornik M."/>
            <person name="Reyes-Prieto A."/>
            <person name="Armbrust E.V."/>
            <person name="Aves S.J."/>
            <person name="Beiko R.G."/>
            <person name="Coutinho P."/>
            <person name="Dacks J.B."/>
            <person name="Durnford D.G."/>
            <person name="Fast N.M."/>
            <person name="Green B.R."/>
            <person name="Grisdale C."/>
            <person name="Hempe F."/>
            <person name="Henrissat B."/>
            <person name="Hoppner M.P."/>
            <person name="Ishida K.-I."/>
            <person name="Kim E."/>
            <person name="Koreny L."/>
            <person name="Kroth P.G."/>
            <person name="Liu Y."/>
            <person name="Malik S.-B."/>
            <person name="Maier U.G."/>
            <person name="McRose D."/>
            <person name="Mock T."/>
            <person name="Neilson J.A."/>
            <person name="Onodera N.T."/>
            <person name="Poole A.M."/>
            <person name="Pritham E.J."/>
            <person name="Richards T.A."/>
            <person name="Rocap G."/>
            <person name="Roy S.W."/>
            <person name="Sarai C."/>
            <person name="Schaack S."/>
            <person name="Shirato S."/>
            <person name="Slamovits C.H."/>
            <person name="Spencer D.F."/>
            <person name="Suzuki S."/>
            <person name="Worden A.Z."/>
            <person name="Zauner S."/>
            <person name="Barry K."/>
            <person name="Bell C."/>
            <person name="Bharti A.K."/>
            <person name="Crow J.A."/>
            <person name="Grimwood J."/>
            <person name="Kramer R."/>
            <person name="Lindquist E."/>
            <person name="Lucas S."/>
            <person name="Salamov A."/>
            <person name="McFadden G.I."/>
            <person name="Lane C.E."/>
            <person name="Keeling P.J."/>
            <person name="Gray M.W."/>
            <person name="Grigoriev I.V."/>
            <person name="Archibald J.M."/>
        </authorList>
    </citation>
    <scope>NUCLEOTIDE SEQUENCE</scope>
    <source>
        <strain evidence="4">CCMP2712</strain>
    </source>
</reference>
<dbReference type="PANTHER" id="PTHR13281">
    <property type="entry name" value="TRANSMEMBRANE PROTEIN 70, MITOCHONDRIAL"/>
    <property type="match status" value="1"/>
</dbReference>
<keyword evidence="1" id="KW-1133">Transmembrane helix</keyword>
<feature type="transmembrane region" description="Helical" evidence="1">
    <location>
        <begin position="220"/>
        <end position="243"/>
    </location>
</feature>
<dbReference type="STRING" id="905079.L1IQZ1"/>
<dbReference type="InterPro" id="IPR045325">
    <property type="entry name" value="TMEM70/TMEM186/TMEM223"/>
</dbReference>
<evidence type="ECO:0000256" key="1">
    <source>
        <dbReference type="SAM" id="Phobius"/>
    </source>
</evidence>
<evidence type="ECO:0000313" key="2">
    <source>
        <dbReference type="EMBL" id="EKX38701.1"/>
    </source>
</evidence>
<sequence>MSARHRAYTPCYSASALTFSRSISLSSKIHAATVQMKPIGIQKGMSSLFKAHRFSLFSAAPIMRVASACAPVASSTRHQSSSRSADKAGDSKNEDLETMFLMLSGSMKPQTVKINRSKRFLVCLEQTMDVLEHELAKEVPGIFRVLNDRGLPEIRWNTAQEQQIFDFLRSHEFGTVDKSFVYQGAFALGVKRVKFLSLFSLCFTSFGGPLLVIGDASASAMQWGMAAAIVIFGASTTGLLHLITSPYVLRLKRLADKSFEAETPLLTGGIRTTRFFAEDVQISSMPFATFKAKGHNFYVHKELFIGDEGREMLCDLVGVKAMSEMYEDLIQKNPDDLDAMYQYGMFLWKHLKDTEAAEVIIVAGGNKEAIKGGRKEGERKKLVIGKMENVVLTALLELKKEKNAPN</sequence>
<name>L1IQZ1_GUITC</name>
<dbReference type="GO" id="GO:0033615">
    <property type="term" value="P:mitochondrial proton-transporting ATP synthase complex assembly"/>
    <property type="evidence" value="ECO:0007669"/>
    <property type="project" value="TreeGrafter"/>
</dbReference>